<evidence type="ECO:0000259" key="10">
    <source>
        <dbReference type="PROSITE" id="PS50110"/>
    </source>
</evidence>
<comment type="caution">
    <text evidence="11">The sequence shown here is derived from an EMBL/GenBank/DDBJ whole genome shotgun (WGS) entry which is preliminary data.</text>
</comment>
<name>A0A2H9VVK0_9SPHI</name>
<evidence type="ECO:0000256" key="7">
    <source>
        <dbReference type="SAM" id="Coils"/>
    </source>
</evidence>
<dbReference type="SUPFAM" id="SSF47384">
    <property type="entry name" value="Homodimeric domain of signal transducing histidine kinase"/>
    <property type="match status" value="1"/>
</dbReference>
<keyword evidence="8" id="KW-1133">Transmembrane helix</keyword>
<evidence type="ECO:0000313" key="12">
    <source>
        <dbReference type="Proteomes" id="UP000242687"/>
    </source>
</evidence>
<accession>A0A2H9VVK0</accession>
<evidence type="ECO:0000313" key="11">
    <source>
        <dbReference type="EMBL" id="PJJ84850.1"/>
    </source>
</evidence>
<dbReference type="InterPro" id="IPR003594">
    <property type="entry name" value="HATPase_dom"/>
</dbReference>
<dbReference type="SMART" id="SM00387">
    <property type="entry name" value="HATPase_c"/>
    <property type="match status" value="1"/>
</dbReference>
<feature type="transmembrane region" description="Helical" evidence="8">
    <location>
        <begin position="322"/>
        <end position="340"/>
    </location>
</feature>
<protein>
    <recommendedName>
        <fullName evidence="2">histidine kinase</fullName>
        <ecNumber evidence="2">2.7.13.3</ecNumber>
    </recommendedName>
</protein>
<dbReference type="FunFam" id="3.30.565.10:FF:000010">
    <property type="entry name" value="Sensor histidine kinase RcsC"/>
    <property type="match status" value="1"/>
</dbReference>
<dbReference type="Gene3D" id="1.10.287.130">
    <property type="match status" value="1"/>
</dbReference>
<dbReference type="PANTHER" id="PTHR43047">
    <property type="entry name" value="TWO-COMPONENT HISTIDINE PROTEIN KINASE"/>
    <property type="match status" value="1"/>
</dbReference>
<proteinExistence type="predicted"/>
<dbReference type="EC" id="2.7.13.3" evidence="2"/>
<dbReference type="CDD" id="cd16922">
    <property type="entry name" value="HATPase_EvgS-ArcB-TorS-like"/>
    <property type="match status" value="1"/>
</dbReference>
<dbReference type="PRINTS" id="PR00344">
    <property type="entry name" value="BCTRLSENSOR"/>
</dbReference>
<dbReference type="InterPro" id="IPR036890">
    <property type="entry name" value="HATPase_C_sf"/>
</dbReference>
<evidence type="ECO:0000256" key="1">
    <source>
        <dbReference type="ARBA" id="ARBA00000085"/>
    </source>
</evidence>
<evidence type="ECO:0000256" key="8">
    <source>
        <dbReference type="SAM" id="Phobius"/>
    </source>
</evidence>
<sequence>MIPRIKLKIPVMRYALVALLFVVLFVSTEYLLLHYQRADVLKHNIDKLISARENSALIDSCVIKLNSADNYARLYTVTGNKKYLNQSSAAINDVLSISEKLKLRAANDGKSKIAIENLSKLIKQKQVKSNEYIKLKLLNDSLINKSKLLANSLNKVQKQIEKPVVKVEHVTKFDTVRVAQPEQAIPTPIAQPKKKFFGRLISSLNPKNRSKTNEKVDVATAPADKEVIVKKDTVVYKQLVNKAAIVDHKNKYKAYSKKLNTVNNKLRNNEEDLLLLNNSLTSQIIVGLKTYSSAESSYAENSKNYLQKNVAGIFWEFKKVSVVNFLFVIFLLGLVFFNIWKIFRNEQQIIEYSEKAEEYAQAKSSFLAGMSHEIRTPLNSVIGFSEQLTKSDLNKSQKEQVIAIRNSSEMLLDLVNEILDFSKYETGKMSFDNQPFLPAKAIEEVFTTMHIHAKKKGIGFENNNMIGDNFCCDGDKTRLKQVVMNLVGNAIKFTVKGKVSVNSYVDRSNVAYPLLKVSVTDTGLGIAKEDLPAIFEEFSQVKNAQKATRHKGTGLGLAICKKIVELQGGRINVTSEPGVGSTFSFEVPLTISEENECVKEIPLSNVYMADIVRGKHVLIADDNRFNIMLSTTILDKWKITHDVAYNGLEAAKLIEKRDYDMILTDIEMPEMDGMELMEHVRSHSDAAKSNTLLIALTANVLKEDRDKYIKAGANDVIVKPFLEHDLIEKMALNFQNNISILKFIA</sequence>
<reference evidence="11 12" key="1">
    <citation type="submission" date="2017-11" db="EMBL/GenBank/DDBJ databases">
        <title>Genomic Encyclopedia of Archaeal and Bacterial Type Strains, Phase II (KMG-II): From Individual Species to Whole Genera.</title>
        <authorList>
            <person name="Goeker M."/>
        </authorList>
    </citation>
    <scope>NUCLEOTIDE SEQUENCE [LARGE SCALE GENOMIC DNA]</scope>
    <source>
        <strain evidence="11 12">DSM 28175</strain>
    </source>
</reference>
<feature type="coiled-coil region" evidence="7">
    <location>
        <begin position="245"/>
        <end position="272"/>
    </location>
</feature>
<dbReference type="InterPro" id="IPR001789">
    <property type="entry name" value="Sig_transdc_resp-reg_receiver"/>
</dbReference>
<evidence type="ECO:0000256" key="3">
    <source>
        <dbReference type="ARBA" id="ARBA00022553"/>
    </source>
</evidence>
<evidence type="ECO:0000256" key="4">
    <source>
        <dbReference type="ARBA" id="ARBA00022679"/>
    </source>
</evidence>
<keyword evidence="3 6" id="KW-0597">Phosphoprotein</keyword>
<feature type="modified residue" description="4-aspartylphosphate" evidence="6">
    <location>
        <position position="665"/>
    </location>
</feature>
<dbReference type="InterPro" id="IPR036097">
    <property type="entry name" value="HisK_dim/P_sf"/>
</dbReference>
<dbReference type="Pfam" id="PF00512">
    <property type="entry name" value="HisKA"/>
    <property type="match status" value="1"/>
</dbReference>
<dbReference type="SUPFAM" id="SSF52172">
    <property type="entry name" value="CheY-like"/>
    <property type="match status" value="1"/>
</dbReference>
<evidence type="ECO:0000256" key="2">
    <source>
        <dbReference type="ARBA" id="ARBA00012438"/>
    </source>
</evidence>
<dbReference type="SUPFAM" id="SSF55874">
    <property type="entry name" value="ATPase domain of HSP90 chaperone/DNA topoisomerase II/histidine kinase"/>
    <property type="match status" value="1"/>
</dbReference>
<dbReference type="Gene3D" id="3.40.50.2300">
    <property type="match status" value="1"/>
</dbReference>
<dbReference type="AlphaFoldDB" id="A0A2H9VVK0"/>
<dbReference type="Pfam" id="PF02518">
    <property type="entry name" value="HATPase_c"/>
    <property type="match status" value="1"/>
</dbReference>
<keyword evidence="4" id="KW-0808">Transferase</keyword>
<evidence type="ECO:0000259" key="9">
    <source>
        <dbReference type="PROSITE" id="PS50109"/>
    </source>
</evidence>
<dbReference type="PROSITE" id="PS50109">
    <property type="entry name" value="HIS_KIN"/>
    <property type="match status" value="1"/>
</dbReference>
<evidence type="ECO:0000256" key="6">
    <source>
        <dbReference type="PROSITE-ProRule" id="PRU00169"/>
    </source>
</evidence>
<dbReference type="Proteomes" id="UP000242687">
    <property type="component" value="Unassembled WGS sequence"/>
</dbReference>
<gene>
    <name evidence="11" type="ORF">CLV57_1872</name>
</gene>
<dbReference type="OrthoDB" id="9811889at2"/>
<feature type="domain" description="Response regulatory" evidence="10">
    <location>
        <begin position="616"/>
        <end position="734"/>
    </location>
</feature>
<keyword evidence="5 11" id="KW-0418">Kinase</keyword>
<dbReference type="SMART" id="SM00448">
    <property type="entry name" value="REC"/>
    <property type="match status" value="1"/>
</dbReference>
<dbReference type="EMBL" id="PGFJ01000001">
    <property type="protein sequence ID" value="PJJ84850.1"/>
    <property type="molecule type" value="Genomic_DNA"/>
</dbReference>
<feature type="transmembrane region" description="Helical" evidence="8">
    <location>
        <begin position="12"/>
        <end position="33"/>
    </location>
</feature>
<dbReference type="InterPro" id="IPR003661">
    <property type="entry name" value="HisK_dim/P_dom"/>
</dbReference>
<comment type="catalytic activity">
    <reaction evidence="1">
        <text>ATP + protein L-histidine = ADP + protein N-phospho-L-histidine.</text>
        <dbReference type="EC" id="2.7.13.3"/>
    </reaction>
</comment>
<keyword evidence="8" id="KW-0812">Transmembrane</keyword>
<keyword evidence="7" id="KW-0175">Coiled coil</keyword>
<organism evidence="11 12">
    <name type="scientific">Mucilaginibacter auburnensis</name>
    <dbReference type="NCBI Taxonomy" id="1457233"/>
    <lineage>
        <taxon>Bacteria</taxon>
        <taxon>Pseudomonadati</taxon>
        <taxon>Bacteroidota</taxon>
        <taxon>Sphingobacteriia</taxon>
        <taxon>Sphingobacteriales</taxon>
        <taxon>Sphingobacteriaceae</taxon>
        <taxon>Mucilaginibacter</taxon>
    </lineage>
</organism>
<dbReference type="GO" id="GO:0000155">
    <property type="term" value="F:phosphorelay sensor kinase activity"/>
    <property type="evidence" value="ECO:0007669"/>
    <property type="project" value="InterPro"/>
</dbReference>
<evidence type="ECO:0000256" key="5">
    <source>
        <dbReference type="ARBA" id="ARBA00022777"/>
    </source>
</evidence>
<keyword evidence="8" id="KW-0472">Membrane</keyword>
<dbReference type="InterPro" id="IPR011006">
    <property type="entry name" value="CheY-like_superfamily"/>
</dbReference>
<dbReference type="CDD" id="cd00082">
    <property type="entry name" value="HisKA"/>
    <property type="match status" value="1"/>
</dbReference>
<dbReference type="CDD" id="cd17546">
    <property type="entry name" value="REC_hyHK_CKI1_RcsC-like"/>
    <property type="match status" value="1"/>
</dbReference>
<dbReference type="SMART" id="SM00388">
    <property type="entry name" value="HisKA"/>
    <property type="match status" value="1"/>
</dbReference>
<dbReference type="Pfam" id="PF00072">
    <property type="entry name" value="Response_reg"/>
    <property type="match status" value="1"/>
</dbReference>
<dbReference type="InterPro" id="IPR004358">
    <property type="entry name" value="Sig_transdc_His_kin-like_C"/>
</dbReference>
<keyword evidence="12" id="KW-1185">Reference proteome</keyword>
<dbReference type="Gene3D" id="3.30.565.10">
    <property type="entry name" value="Histidine kinase-like ATPase, C-terminal domain"/>
    <property type="match status" value="1"/>
</dbReference>
<dbReference type="PROSITE" id="PS50110">
    <property type="entry name" value="RESPONSE_REGULATORY"/>
    <property type="match status" value="1"/>
</dbReference>
<feature type="domain" description="Histidine kinase" evidence="9">
    <location>
        <begin position="369"/>
        <end position="591"/>
    </location>
</feature>
<dbReference type="InterPro" id="IPR005467">
    <property type="entry name" value="His_kinase_dom"/>
</dbReference>